<reference evidence="6" key="2">
    <citation type="submission" date="2023-06" db="EMBL/GenBank/DDBJ databases">
        <authorList>
            <consortium name="Lawrence Berkeley National Laboratory"/>
            <person name="Mondo S.J."/>
            <person name="Hensen N."/>
            <person name="Bonometti L."/>
            <person name="Westerberg I."/>
            <person name="Brannstrom I.O."/>
            <person name="Guillou S."/>
            <person name="Cros-Aarteil S."/>
            <person name="Calhoun S."/>
            <person name="Haridas S."/>
            <person name="Kuo A."/>
            <person name="Pangilinan J."/>
            <person name="Riley R."/>
            <person name="Labutti K."/>
            <person name="Andreopoulos B."/>
            <person name="Lipzen A."/>
            <person name="Chen C."/>
            <person name="Yanf M."/>
            <person name="Daum C."/>
            <person name="Ng V."/>
            <person name="Clum A."/>
            <person name="Steindorff A."/>
            <person name="Ohm R."/>
            <person name="Martin F."/>
            <person name="Silar P."/>
            <person name="Natvig D."/>
            <person name="Lalanne C."/>
            <person name="Gautier V."/>
            <person name="Ament-Velasquez S.L."/>
            <person name="Kruys A."/>
            <person name="Hutchinson M.I."/>
            <person name="Powell A.J."/>
            <person name="Barry K."/>
            <person name="Miller A.N."/>
            <person name="Grigoriev I.V."/>
            <person name="Debuchy R."/>
            <person name="Gladieux P."/>
            <person name="Thoren M.H."/>
            <person name="Johannesson H."/>
        </authorList>
    </citation>
    <scope>NUCLEOTIDE SEQUENCE</scope>
    <source>
        <strain evidence="6">PSN324</strain>
    </source>
</reference>
<evidence type="ECO:0000256" key="4">
    <source>
        <dbReference type="ARBA" id="ARBA00023136"/>
    </source>
</evidence>
<dbReference type="InterPro" id="IPR045863">
    <property type="entry name" value="CorA_TM1_TM2"/>
</dbReference>
<evidence type="ECO:0000313" key="7">
    <source>
        <dbReference type="Proteomes" id="UP001321749"/>
    </source>
</evidence>
<organism evidence="6 7">
    <name type="scientific">Cladorrhinum samala</name>
    <dbReference type="NCBI Taxonomy" id="585594"/>
    <lineage>
        <taxon>Eukaryota</taxon>
        <taxon>Fungi</taxon>
        <taxon>Dikarya</taxon>
        <taxon>Ascomycota</taxon>
        <taxon>Pezizomycotina</taxon>
        <taxon>Sordariomycetes</taxon>
        <taxon>Sordariomycetidae</taxon>
        <taxon>Sordariales</taxon>
        <taxon>Podosporaceae</taxon>
        <taxon>Cladorrhinum</taxon>
    </lineage>
</organism>
<name>A0AAV9HN50_9PEZI</name>
<dbReference type="EMBL" id="MU864990">
    <property type="protein sequence ID" value="KAK4461454.1"/>
    <property type="molecule type" value="Genomic_DNA"/>
</dbReference>
<keyword evidence="2 5" id="KW-0812">Transmembrane</keyword>
<feature type="transmembrane region" description="Helical" evidence="5">
    <location>
        <begin position="516"/>
        <end position="541"/>
    </location>
</feature>
<evidence type="ECO:0000256" key="3">
    <source>
        <dbReference type="ARBA" id="ARBA00022989"/>
    </source>
</evidence>
<keyword evidence="3 5" id="KW-1133">Transmembrane helix</keyword>
<protein>
    <submittedName>
        <fullName evidence="6">Uncharacterized protein</fullName>
    </submittedName>
</protein>
<dbReference type="Gene3D" id="1.20.58.340">
    <property type="entry name" value="Magnesium transport protein CorA, transmembrane region"/>
    <property type="match status" value="1"/>
</dbReference>
<reference evidence="6" key="1">
    <citation type="journal article" date="2023" name="Mol. Phylogenet. Evol.">
        <title>Genome-scale phylogeny and comparative genomics of the fungal order Sordariales.</title>
        <authorList>
            <person name="Hensen N."/>
            <person name="Bonometti L."/>
            <person name="Westerberg I."/>
            <person name="Brannstrom I.O."/>
            <person name="Guillou S."/>
            <person name="Cros-Aarteil S."/>
            <person name="Calhoun S."/>
            <person name="Haridas S."/>
            <person name="Kuo A."/>
            <person name="Mondo S."/>
            <person name="Pangilinan J."/>
            <person name="Riley R."/>
            <person name="LaButti K."/>
            <person name="Andreopoulos B."/>
            <person name="Lipzen A."/>
            <person name="Chen C."/>
            <person name="Yan M."/>
            <person name="Daum C."/>
            <person name="Ng V."/>
            <person name="Clum A."/>
            <person name="Steindorff A."/>
            <person name="Ohm R.A."/>
            <person name="Martin F."/>
            <person name="Silar P."/>
            <person name="Natvig D.O."/>
            <person name="Lalanne C."/>
            <person name="Gautier V."/>
            <person name="Ament-Velasquez S.L."/>
            <person name="Kruys A."/>
            <person name="Hutchinson M.I."/>
            <person name="Powell A.J."/>
            <person name="Barry K."/>
            <person name="Miller A.N."/>
            <person name="Grigoriev I.V."/>
            <person name="Debuchy R."/>
            <person name="Gladieux P."/>
            <person name="Hiltunen Thoren M."/>
            <person name="Johannesson H."/>
        </authorList>
    </citation>
    <scope>NUCLEOTIDE SEQUENCE</scope>
    <source>
        <strain evidence="6">PSN324</strain>
    </source>
</reference>
<dbReference type="SUPFAM" id="SSF144083">
    <property type="entry name" value="Magnesium transport protein CorA, transmembrane region"/>
    <property type="match status" value="1"/>
</dbReference>
<comment type="subcellular location">
    <subcellularLocation>
        <location evidence="1">Membrane</location>
        <topology evidence="1">Multi-pass membrane protein</topology>
    </subcellularLocation>
</comment>
<evidence type="ECO:0000256" key="2">
    <source>
        <dbReference type="ARBA" id="ARBA00022692"/>
    </source>
</evidence>
<feature type="transmembrane region" description="Helical" evidence="5">
    <location>
        <begin position="627"/>
        <end position="652"/>
    </location>
</feature>
<keyword evidence="4 5" id="KW-0472">Membrane</keyword>
<sequence>MTDDLVLGGSSKTTAFDFEFHYDDRKTTGGILEHILANLSSSRIERWDNSHQPMKTLAADVRRYLAIAGPGGANELADHTTIIDVSISNGHVIGRPVIPDARVPTKPYFFLSKANSPDQTSEPWANLNVKPPWTRGCIIKIEESALPVRRSPLLLLHAFCLRLQNEDPAFIKEFIQSHVGFQHRLNTPGLFQPMTASGTDASTMRCYRRLSYSFHIPHFVLQEITDLRDADCVQARGPASFLSLLPMGPFQPALESQSITANMKDRKALYQVSSSALLTFFLPEVSTSRQEETSFLTAPGVLWTLLTVNCDRSLNRSSSSLDNRNKPTIATPVAQFLGAMSSAMETQRIDERNILMALKDRLAELDSREDHLFDDENFTKSHLYHWAVQVCDQACHSISSTTRFISRISEDFLNEMKAKVHASESPEAELWSRMLAREAANLEELREEFLLCRQNVQERRNALHGATSVLVARLAIQQGERIKVLTYLAILYLPLSTSAGIFSINPLPESATLASFFIFLVVLFILTILIGIGMTTLRALVAAATWIPKVFTNLSPQGRVASLGCFKDLAGYFEYLEAVFTPPTSTMDESGHTVRTASPQELFQPPAARFWGSRDRDERASLLWRPWYAVLLFSYWSCHGALHWLVIPWMAWPRTLLYRVKYIRWARRNRSPGAPAIPYNWNPLAAVRDAVAILLSPVAVVLFLGLTALLVAMDIIAWICHRGLGLLWEVIRPFMCHLLTRT</sequence>
<keyword evidence="7" id="KW-1185">Reference proteome</keyword>
<feature type="transmembrane region" description="Helical" evidence="5">
    <location>
        <begin position="690"/>
        <end position="712"/>
    </location>
</feature>
<dbReference type="Proteomes" id="UP001321749">
    <property type="component" value="Unassembled WGS sequence"/>
</dbReference>
<gene>
    <name evidence="6" type="ORF">QBC42DRAFT_270064</name>
</gene>
<dbReference type="GO" id="GO:0016020">
    <property type="term" value="C:membrane"/>
    <property type="evidence" value="ECO:0007669"/>
    <property type="project" value="UniProtKB-SubCell"/>
</dbReference>
<accession>A0AAV9HN50</accession>
<dbReference type="AlphaFoldDB" id="A0AAV9HN50"/>
<comment type="caution">
    <text evidence="6">The sequence shown here is derived from an EMBL/GenBank/DDBJ whole genome shotgun (WGS) entry which is preliminary data.</text>
</comment>
<proteinExistence type="predicted"/>
<evidence type="ECO:0000313" key="6">
    <source>
        <dbReference type="EMBL" id="KAK4461454.1"/>
    </source>
</evidence>
<evidence type="ECO:0000256" key="5">
    <source>
        <dbReference type="SAM" id="Phobius"/>
    </source>
</evidence>
<evidence type="ECO:0000256" key="1">
    <source>
        <dbReference type="ARBA" id="ARBA00004141"/>
    </source>
</evidence>